<gene>
    <name evidence="6" type="ORF">BINDI_1209</name>
</gene>
<dbReference type="Gene3D" id="2.60.40.740">
    <property type="match status" value="3"/>
</dbReference>
<evidence type="ECO:0000256" key="3">
    <source>
        <dbReference type="SAM" id="SignalP"/>
    </source>
</evidence>
<dbReference type="Proteomes" id="UP000028569">
    <property type="component" value="Chromosome"/>
</dbReference>
<dbReference type="InterPro" id="IPR032300">
    <property type="entry name" value="Antigen_C"/>
</dbReference>
<dbReference type="KEGG" id="bii:BINDI_1209"/>
<evidence type="ECO:0000259" key="4">
    <source>
        <dbReference type="Pfam" id="PF16364"/>
    </source>
</evidence>
<name>A0A087VVC3_9BIFI</name>
<feature type="domain" description="Adhesin isopeptide-forming adherence" evidence="5">
    <location>
        <begin position="581"/>
        <end position="726"/>
    </location>
</feature>
<keyword evidence="7" id="KW-1185">Reference proteome</keyword>
<dbReference type="NCBIfam" id="TIGR04228">
    <property type="entry name" value="isopep_sspB_C2"/>
    <property type="match status" value="1"/>
</dbReference>
<evidence type="ECO:0008006" key="8">
    <source>
        <dbReference type="Google" id="ProtNLM"/>
    </source>
</evidence>
<sequence length="1291" mass="140371">MKQRRQGPSPLALVIALVVMLVPLSPAMAGGGSGHAGGGAVGHGAFWQGWAYRDDDSGGFGGYTVASIDKAFGVMRIRDGANGTTARVKREALEEANRNCMGRFDQAHPDRVGQGNCRVTGVGVVVGMSDGQRVFDGVSMAQHSIWMDNWRRSVAVRPYSNRGVSYRTSQAFWDQPGDSLDGLAERYAGNERGISLVVIMLNDFEPRPADQPPTQADKQVELGTSADQMTNQTRITTDTGANGRELVFRDDFQPMGQRYTVGNQRVVDLTDGQDLSGRFDFNTVTGATPPANRAVAVWRGGDMPANHVWQWGLDVTVHQPTTNILQDTGAVWWKGVTLEVEHPTPTRSFSTWAPNPDKSWVLRNPSTGQWRTVIDPERTNRTGADGHVFLDGDEVGAVVNATVDSGLIQAPDLLSLDDDWSAADYLVDQEGAEKVRVYEAKGVADGDGRYRQSSVSDISEHGVDVTDRFDITASGTTVRARAKSGYLARLQRMPNPLQVTMLVPFVVNFANGGGAAQVRQDMGKGPGEEVNFCAAMPAQPGGDGSLTNRGFQTVNGQTAETNRPGICAYLPPVRKDVVSESSQGGTQGSVDGKIVHPGQRLEYQLDSQPSLPASLAYPVKEITFTDTYDQWFRPDKQTLEMMDLAKGRPIPKSGYSTHWDDRLHLVRVSLKDAGLIGQWRASGNPRVQLRFEGVVDKAAPTDHRVDNQWVLTINNSLTPSNRVVNPPPKVNPVKRVVSSRDQTVNIDGRTLLQGDTGVYRITMDVSQSDLAYKVWRLGLVDDFDDEHLSIDPGHIRVMGSDGQDYTARFNIQIQGGVVYAFARTVDTFIPATGLTVNGDPQPADLAAYARRIGHSPLGEPSIDQSLLGRTYDLILPYRVIRVGRGQVLRNQGIQVLNDIRRKTNVVSNPLQPLNPAKDVVVAVGGRGSDGRSVYRDDSFLYRLDSSILPPGRAYPQVDQWRIEDQLVPAVDRFTGQWAVYASRDLYRGGKVLVHKGGQLAGSDFDASPLGGDLFTLVSGSDGKVAITATATYLAMVSAMPDQEVGWRAYLQCRRLVTVDRHENRFTEYYQDKVIPSNAVWTRTPELTPGLHVEKFDKVSGYPDGDRDHPSQALPVAGDTDIVFRITNDSGKDPGTGGGPLFRAKDLTLEDWTVNGGGRVIDFRYPQGWNDLILKPGQSVDVHGTLVGVSGHHTDRARVKGSPLTTCPVDSPDSMPDQDGSLTRTAAAGGSEPVEGQTLCADTEVESNLDDWNGTSSGLSATGAQVSLALVLLTISSFVGLVVLLLVRKRRK</sequence>
<dbReference type="Pfam" id="PF16364">
    <property type="entry name" value="Antigen_C"/>
    <property type="match status" value="1"/>
</dbReference>
<evidence type="ECO:0000256" key="2">
    <source>
        <dbReference type="SAM" id="Phobius"/>
    </source>
</evidence>
<dbReference type="HOGENOM" id="CLU_003509_0_0_11"/>
<proteinExistence type="predicted"/>
<dbReference type="Pfam" id="PF17998">
    <property type="entry name" value="AgI_II_C2"/>
    <property type="match status" value="2"/>
</dbReference>
<feature type="domain" description="Cell surface antigen C-terminal" evidence="4">
    <location>
        <begin position="914"/>
        <end position="1084"/>
    </location>
</feature>
<evidence type="ECO:0000256" key="1">
    <source>
        <dbReference type="SAM" id="MobiDB-lite"/>
    </source>
</evidence>
<protein>
    <recommendedName>
        <fullName evidence="8">Phage tail protein</fullName>
    </recommendedName>
</protein>
<keyword evidence="3" id="KW-0732">Signal</keyword>
<evidence type="ECO:0000313" key="6">
    <source>
        <dbReference type="EMBL" id="AIC92465.1"/>
    </source>
</evidence>
<reference evidence="6 7" key="1">
    <citation type="journal article" date="2014" name="Appl. Environ. Microbiol.">
        <title>Genomic encyclopedia of type strains of the genus Bifidobacterium.</title>
        <authorList>
            <person name="Milani C."/>
            <person name="Lugli G.A."/>
            <person name="Duranti S."/>
            <person name="Turroni F."/>
            <person name="Bottacini F."/>
            <person name="Mangifesta M."/>
            <person name="Sanchez B."/>
            <person name="Viappiani A."/>
            <person name="Mancabelli L."/>
            <person name="Taminiau B."/>
            <person name="Delcenserie V."/>
            <person name="Barrangou R."/>
            <person name="Margolles A."/>
            <person name="van Sinderen D."/>
            <person name="Ventura M."/>
        </authorList>
    </citation>
    <scope>NUCLEOTIDE SEQUENCE [LARGE SCALE GENOMIC DNA]</scope>
    <source>
        <strain evidence="6 7">LMG 11587</strain>
    </source>
</reference>
<accession>A0A087VVC3</accession>
<dbReference type="RefSeq" id="WP_033491199.1">
    <property type="nucleotide sequence ID" value="NZ_CP006018.1"/>
</dbReference>
<dbReference type="EMBL" id="CP006018">
    <property type="protein sequence ID" value="AIC92465.1"/>
    <property type="molecule type" value="Genomic_DNA"/>
</dbReference>
<dbReference type="OrthoDB" id="3222861at2"/>
<feature type="chain" id="PRO_5001831565" description="Phage tail protein" evidence="3">
    <location>
        <begin position="30"/>
        <end position="1291"/>
    </location>
</feature>
<feature type="region of interest" description="Disordered" evidence="1">
    <location>
        <begin position="1196"/>
        <end position="1233"/>
    </location>
</feature>
<evidence type="ECO:0000313" key="7">
    <source>
        <dbReference type="Proteomes" id="UP000028569"/>
    </source>
</evidence>
<keyword evidence="2" id="KW-0472">Membrane</keyword>
<evidence type="ECO:0000259" key="5">
    <source>
        <dbReference type="Pfam" id="PF17998"/>
    </source>
</evidence>
<keyword evidence="2" id="KW-0812">Transmembrane</keyword>
<feature type="transmembrane region" description="Helical" evidence="2">
    <location>
        <begin position="1265"/>
        <end position="1286"/>
    </location>
</feature>
<feature type="domain" description="Adhesin isopeptide-forming adherence" evidence="5">
    <location>
        <begin position="732"/>
        <end position="910"/>
    </location>
</feature>
<organism evidence="6 7">
    <name type="scientific">Bifidobacterium [indicum] DSM 20214 = LMG 11587</name>
    <dbReference type="NCBI Taxonomy" id="1341694"/>
    <lineage>
        <taxon>Bacteria</taxon>
        <taxon>Bacillati</taxon>
        <taxon>Actinomycetota</taxon>
        <taxon>Actinomycetes</taxon>
        <taxon>Bifidobacteriales</taxon>
        <taxon>Bifidobacteriaceae</taxon>
        <taxon>Bifidobacterium</taxon>
    </lineage>
</organism>
<feature type="signal peptide" evidence="3">
    <location>
        <begin position="1"/>
        <end position="29"/>
    </location>
</feature>
<dbReference type="InterPro" id="IPR026345">
    <property type="entry name" value="Adh_isopep-form_adh_dom"/>
</dbReference>
<keyword evidence="2" id="KW-1133">Transmembrane helix</keyword>